<organism evidence="3 4">
    <name type="scientific">Marasmius crinis-equi</name>
    <dbReference type="NCBI Taxonomy" id="585013"/>
    <lineage>
        <taxon>Eukaryota</taxon>
        <taxon>Fungi</taxon>
        <taxon>Dikarya</taxon>
        <taxon>Basidiomycota</taxon>
        <taxon>Agaricomycotina</taxon>
        <taxon>Agaricomycetes</taxon>
        <taxon>Agaricomycetidae</taxon>
        <taxon>Agaricales</taxon>
        <taxon>Marasmiineae</taxon>
        <taxon>Marasmiaceae</taxon>
        <taxon>Marasmius</taxon>
    </lineage>
</organism>
<feature type="domain" description="DUF6699" evidence="2">
    <location>
        <begin position="384"/>
        <end position="521"/>
    </location>
</feature>
<evidence type="ECO:0000256" key="1">
    <source>
        <dbReference type="SAM" id="MobiDB-lite"/>
    </source>
</evidence>
<feature type="region of interest" description="Disordered" evidence="1">
    <location>
        <begin position="1"/>
        <end position="244"/>
    </location>
</feature>
<dbReference type="InterPro" id="IPR046522">
    <property type="entry name" value="DUF6699"/>
</dbReference>
<name>A0ABR3ETA6_9AGAR</name>
<accession>A0ABR3ETA6</accession>
<dbReference type="EMBL" id="JBAHYK010001997">
    <property type="protein sequence ID" value="KAL0566143.1"/>
    <property type="molecule type" value="Genomic_DNA"/>
</dbReference>
<evidence type="ECO:0000259" key="2">
    <source>
        <dbReference type="Pfam" id="PF20415"/>
    </source>
</evidence>
<feature type="compositionally biased region" description="Pro residues" evidence="1">
    <location>
        <begin position="90"/>
        <end position="100"/>
    </location>
</feature>
<feature type="compositionally biased region" description="Pro residues" evidence="1">
    <location>
        <begin position="132"/>
        <end position="145"/>
    </location>
</feature>
<feature type="compositionally biased region" description="Low complexity" evidence="1">
    <location>
        <begin position="182"/>
        <end position="208"/>
    </location>
</feature>
<keyword evidence="4" id="KW-1185">Reference proteome</keyword>
<evidence type="ECO:0000313" key="4">
    <source>
        <dbReference type="Proteomes" id="UP001465976"/>
    </source>
</evidence>
<dbReference type="Pfam" id="PF20415">
    <property type="entry name" value="DUF6699"/>
    <property type="match status" value="1"/>
</dbReference>
<evidence type="ECO:0000313" key="3">
    <source>
        <dbReference type="EMBL" id="KAL0566143.1"/>
    </source>
</evidence>
<reference evidence="3 4" key="1">
    <citation type="submission" date="2024-02" db="EMBL/GenBank/DDBJ databases">
        <title>A draft genome for the cacao thread blight pathogen Marasmius crinis-equi.</title>
        <authorList>
            <person name="Cohen S.P."/>
            <person name="Baruah I.K."/>
            <person name="Amoako-Attah I."/>
            <person name="Bukari Y."/>
            <person name="Meinhardt L.W."/>
            <person name="Bailey B.A."/>
        </authorList>
    </citation>
    <scope>NUCLEOTIDE SEQUENCE [LARGE SCALE GENOMIC DNA]</scope>
    <source>
        <strain evidence="3 4">GH-76</strain>
    </source>
</reference>
<sequence>MYDDDEWVVIPDITSGPSPSTSTRPTHYGSHLTTPVVPPRSISPSAPIQIYSPVMPHNQRRVHTPFPRGASPQDPQEGRGYSPQYRSSPSNPPVVPPSNGPSPSLLFSPPPPSPQVGGYIPHMRSSPSNPAVIPPFAAPPPPPLLSPSYHPPEAEGYRMPAFGSSPTVPPVIPPNLSPVGHRPSSARPSLPSRSPLPRTSSTPARSPRMAASSPEVFIPPEDPPTPPPDPAARRRRSSGPLVGERQGWAYPVDLSGTGLAYPIHSTPYGAYTPLPPYAPASAYTPYPSQYPPFTPHLASASLYPPFQPPHPGQYYPPPYATPMPFQASTIHNTPHLPPTSQLPTYALPASTPLNAATVPLPLPQPESVLPHSDILALGGGMTCLDWDLLFPPTPEYATLVNPPTPYARPKFSEPAFKTGFVVSQLFLRSSSHQVLAYWMDIWGPLTLSEIPTVQGLLEAIHQYLHTPLTSSDLDNLLSTPENKENVVHARRMRIREGCDLGLNEGFKRVDVLGTHRKFAGIWIGAIELDERGETLEVEIMVAVRPNGL</sequence>
<proteinExistence type="predicted"/>
<feature type="compositionally biased region" description="Low complexity" evidence="1">
    <location>
        <begin position="11"/>
        <end position="26"/>
    </location>
</feature>
<protein>
    <recommendedName>
        <fullName evidence="2">DUF6699 domain-containing protein</fullName>
    </recommendedName>
</protein>
<feature type="compositionally biased region" description="Pro residues" evidence="1">
    <location>
        <begin position="220"/>
        <end position="230"/>
    </location>
</feature>
<dbReference type="Proteomes" id="UP001465976">
    <property type="component" value="Unassembled WGS sequence"/>
</dbReference>
<comment type="caution">
    <text evidence="3">The sequence shown here is derived from an EMBL/GenBank/DDBJ whole genome shotgun (WGS) entry which is preliminary data.</text>
</comment>
<feature type="compositionally biased region" description="Pro residues" evidence="1">
    <location>
        <begin position="167"/>
        <end position="176"/>
    </location>
</feature>
<gene>
    <name evidence="3" type="ORF">V5O48_015877</name>
</gene>